<evidence type="ECO:0000256" key="21">
    <source>
        <dbReference type="ARBA" id="ARBA00093650"/>
    </source>
</evidence>
<feature type="compositionally biased region" description="Acidic residues" evidence="22">
    <location>
        <begin position="47"/>
        <end position="56"/>
    </location>
</feature>
<dbReference type="PANTHER" id="PTHR13812:SF19">
    <property type="entry name" value="KETIMINE REDUCTASE MU-CRYSTALLIN"/>
    <property type="match status" value="1"/>
</dbReference>
<comment type="catalytic activity">
    <reaction evidence="18">
        <text>L-pipecolate + NADP(+) = Delta(1)-piperideine-2-carboxylate + NADPH + H(+)</text>
        <dbReference type="Rhea" id="RHEA:12524"/>
        <dbReference type="ChEBI" id="CHEBI:15378"/>
        <dbReference type="ChEBI" id="CHEBI:57783"/>
        <dbReference type="ChEBI" id="CHEBI:58349"/>
        <dbReference type="ChEBI" id="CHEBI:61185"/>
        <dbReference type="ChEBI" id="CHEBI:77631"/>
        <dbReference type="EC" id="1.5.1.1"/>
    </reaction>
    <physiologicalReaction direction="right-to-left" evidence="18">
        <dbReference type="Rhea" id="RHEA:12526"/>
    </physiologicalReaction>
</comment>
<comment type="catalytic activity">
    <reaction evidence="10">
        <text>Delta(2)-thiazoline-2-carboxylate + NADPH + 2 H(+) = L-thiazolidine-2-carboxylate + NADP(+)</text>
        <dbReference type="Rhea" id="RHEA:68072"/>
        <dbReference type="ChEBI" id="CHEBI:15378"/>
        <dbReference type="ChEBI" id="CHEBI:57783"/>
        <dbReference type="ChEBI" id="CHEBI:58349"/>
        <dbReference type="ChEBI" id="CHEBI:176895"/>
        <dbReference type="ChEBI" id="CHEBI:176896"/>
    </reaction>
    <physiologicalReaction direction="left-to-right" evidence="10">
        <dbReference type="Rhea" id="RHEA:68073"/>
    </physiologicalReaction>
</comment>
<gene>
    <name evidence="24" type="ORF">TCMB3V08_LOCUS8638</name>
</gene>
<evidence type="ECO:0000259" key="23">
    <source>
        <dbReference type="Pfam" id="PF05485"/>
    </source>
</evidence>
<evidence type="ECO:0000256" key="13">
    <source>
        <dbReference type="ARBA" id="ARBA00093227"/>
    </source>
</evidence>
<feature type="domain" description="THAP-type" evidence="23">
    <location>
        <begin position="224"/>
        <end position="277"/>
    </location>
</feature>
<dbReference type="EMBL" id="OE183832">
    <property type="protein sequence ID" value="CAD7576062.1"/>
    <property type="molecule type" value="Genomic_DNA"/>
</dbReference>
<dbReference type="GO" id="GO:0047127">
    <property type="term" value="F:thiomorpholine-carboxylate dehydrogenase activity"/>
    <property type="evidence" value="ECO:0007669"/>
    <property type="project" value="UniProtKB-EC"/>
</dbReference>
<dbReference type="GO" id="GO:0003677">
    <property type="term" value="F:DNA binding"/>
    <property type="evidence" value="ECO:0007669"/>
    <property type="project" value="UniProtKB-KW"/>
</dbReference>
<dbReference type="GO" id="GO:0050241">
    <property type="term" value="F:pyrroline-2-carboxylate reductase activity"/>
    <property type="evidence" value="ECO:0007669"/>
    <property type="project" value="UniProtKB-EC"/>
</dbReference>
<dbReference type="PANTHER" id="PTHR13812">
    <property type="entry name" value="KETIMINE REDUCTASE MU-CRYSTALLIN"/>
    <property type="match status" value="1"/>
</dbReference>
<evidence type="ECO:0000256" key="17">
    <source>
        <dbReference type="ARBA" id="ARBA00093264"/>
    </source>
</evidence>
<proteinExistence type="inferred from homology"/>
<evidence type="ECO:0000256" key="9">
    <source>
        <dbReference type="ARBA" id="ARBA00093190"/>
    </source>
</evidence>
<evidence type="ECO:0000256" key="8">
    <source>
        <dbReference type="ARBA" id="ARBA00033420"/>
    </source>
</evidence>
<evidence type="ECO:0000256" key="20">
    <source>
        <dbReference type="ARBA" id="ARBA00093598"/>
    </source>
</evidence>
<evidence type="ECO:0000256" key="4">
    <source>
        <dbReference type="ARBA" id="ARBA00022723"/>
    </source>
</evidence>
<protein>
    <recommendedName>
        <fullName evidence="3">Ketimine reductase mu-crystallin</fullName>
        <ecNumber evidence="20">1.5.1.1</ecNumber>
        <ecNumber evidence="2">1.5.1.25</ecNumber>
    </recommendedName>
    <alternativeName>
        <fullName evidence="21">1-piperideine-2-carboxylate/1-pyrroline-2-carboxylate reductase</fullName>
    </alternativeName>
    <alternativeName>
        <fullName evidence="8">NADP-regulated thyroid-hormone-binding protein</fullName>
    </alternativeName>
</protein>
<comment type="similarity">
    <text evidence="1">Belongs to the ornithine cyclodeaminase/mu-crystallin family.</text>
</comment>
<dbReference type="GO" id="GO:0042562">
    <property type="term" value="F:hormone binding"/>
    <property type="evidence" value="ECO:0007669"/>
    <property type="project" value="TreeGrafter"/>
</dbReference>
<evidence type="ECO:0000256" key="19">
    <source>
        <dbReference type="ARBA" id="ARBA00093567"/>
    </source>
</evidence>
<accession>A0A7R9PAV0</accession>
<keyword evidence="5" id="KW-0863">Zinc-finger</keyword>
<dbReference type="EC" id="1.5.1.1" evidence="20"/>
<organism evidence="24">
    <name type="scientific">Timema californicum</name>
    <name type="common">California timema</name>
    <name type="synonym">Walking stick</name>
    <dbReference type="NCBI Taxonomy" id="61474"/>
    <lineage>
        <taxon>Eukaryota</taxon>
        <taxon>Metazoa</taxon>
        <taxon>Ecdysozoa</taxon>
        <taxon>Arthropoda</taxon>
        <taxon>Hexapoda</taxon>
        <taxon>Insecta</taxon>
        <taxon>Pterygota</taxon>
        <taxon>Neoptera</taxon>
        <taxon>Polyneoptera</taxon>
        <taxon>Phasmatodea</taxon>
        <taxon>Timematodea</taxon>
        <taxon>Timematoidea</taxon>
        <taxon>Timematidae</taxon>
        <taxon>Timema</taxon>
    </lineage>
</organism>
<evidence type="ECO:0000256" key="3">
    <source>
        <dbReference type="ARBA" id="ARBA00015173"/>
    </source>
</evidence>
<evidence type="ECO:0000256" key="5">
    <source>
        <dbReference type="ARBA" id="ARBA00022771"/>
    </source>
</evidence>
<reference evidence="24" key="1">
    <citation type="submission" date="2020-11" db="EMBL/GenBank/DDBJ databases">
        <authorList>
            <person name="Tran Van P."/>
        </authorList>
    </citation>
    <scope>NUCLEOTIDE SEQUENCE</scope>
</reference>
<dbReference type="InterPro" id="IPR023401">
    <property type="entry name" value="ODC_N"/>
</dbReference>
<evidence type="ECO:0000313" key="24">
    <source>
        <dbReference type="EMBL" id="CAD7576062.1"/>
    </source>
</evidence>
<dbReference type="InterPro" id="IPR006612">
    <property type="entry name" value="THAP_Znf"/>
</dbReference>
<evidence type="ECO:0000256" key="22">
    <source>
        <dbReference type="SAM" id="MobiDB-lite"/>
    </source>
</evidence>
<evidence type="ECO:0000256" key="7">
    <source>
        <dbReference type="ARBA" id="ARBA00023125"/>
    </source>
</evidence>
<keyword evidence="6" id="KW-0862">Zinc</keyword>
<dbReference type="InterPro" id="IPR036291">
    <property type="entry name" value="NAD(P)-bd_dom_sf"/>
</dbReference>
<evidence type="ECO:0000256" key="18">
    <source>
        <dbReference type="ARBA" id="ARBA00093273"/>
    </source>
</evidence>
<evidence type="ECO:0000256" key="6">
    <source>
        <dbReference type="ARBA" id="ARBA00022833"/>
    </source>
</evidence>
<evidence type="ECO:0000256" key="2">
    <source>
        <dbReference type="ARBA" id="ARBA00012883"/>
    </source>
</evidence>
<name>A0A7R9PAV0_TIMCA</name>
<comment type="catalytic activity">
    <reaction evidence="13">
        <text>(S)-cystathionine ketimine + NADPH + 2 H(+) = (3R,5S)-2,3,5,6,7-pentahydro-1,4-thiazepine-3,5-dicarboxylate + NADP(+)</text>
        <dbReference type="Rhea" id="RHEA:68036"/>
        <dbReference type="ChEBI" id="CHEBI:15378"/>
        <dbReference type="ChEBI" id="CHEBI:57783"/>
        <dbReference type="ChEBI" id="CHEBI:58349"/>
        <dbReference type="ChEBI" id="CHEBI:176808"/>
        <dbReference type="ChEBI" id="CHEBI:176810"/>
    </reaction>
    <physiologicalReaction direction="left-to-right" evidence="13">
        <dbReference type="Rhea" id="RHEA:68037"/>
    </physiologicalReaction>
</comment>
<evidence type="ECO:0000256" key="16">
    <source>
        <dbReference type="ARBA" id="ARBA00093263"/>
    </source>
</evidence>
<dbReference type="Gene3D" id="3.30.1780.10">
    <property type="entry name" value="ornithine cyclodeaminase, domain 1"/>
    <property type="match status" value="1"/>
</dbReference>
<keyword evidence="4" id="KW-0479">Metal-binding</keyword>
<comment type="subunit">
    <text evidence="19">Homodimer. Binds the thyroid hormone triiodothyronine (T3); T3 binding inhibits enzymatic activity.</text>
</comment>
<comment type="catalytic activity">
    <reaction evidence="17">
        <text>L-proline + NAD(+) = 1-pyrroline-2-carboxylate + NADH + H(+)</text>
        <dbReference type="Rhea" id="RHEA:20321"/>
        <dbReference type="ChEBI" id="CHEBI:15378"/>
        <dbReference type="ChEBI" id="CHEBI:39785"/>
        <dbReference type="ChEBI" id="CHEBI:57540"/>
        <dbReference type="ChEBI" id="CHEBI:57945"/>
        <dbReference type="ChEBI" id="CHEBI:60039"/>
        <dbReference type="EC" id="1.5.1.1"/>
    </reaction>
    <physiologicalReaction direction="right-to-left" evidence="17">
        <dbReference type="Rhea" id="RHEA:20323"/>
    </physiologicalReaction>
</comment>
<dbReference type="GO" id="GO:0008270">
    <property type="term" value="F:zinc ion binding"/>
    <property type="evidence" value="ECO:0007669"/>
    <property type="project" value="UniProtKB-KW"/>
</dbReference>
<dbReference type="SUPFAM" id="SSF51735">
    <property type="entry name" value="NAD(P)-binding Rossmann-fold domains"/>
    <property type="match status" value="1"/>
</dbReference>
<evidence type="ECO:0000256" key="1">
    <source>
        <dbReference type="ARBA" id="ARBA00008903"/>
    </source>
</evidence>
<dbReference type="InterPro" id="IPR003462">
    <property type="entry name" value="ODC_Mu_crystall"/>
</dbReference>
<comment type="catalytic activity">
    <reaction evidence="15">
        <text>(S)-cystathionine ketimine + NADH + 2 H(+) = (3R,5S)-2,3,5,6,7-pentahydro-1,4-thiazepine-3,5-dicarboxylate + NAD(+)</text>
        <dbReference type="Rhea" id="RHEA:68032"/>
        <dbReference type="ChEBI" id="CHEBI:15378"/>
        <dbReference type="ChEBI" id="CHEBI:57540"/>
        <dbReference type="ChEBI" id="CHEBI:57945"/>
        <dbReference type="ChEBI" id="CHEBI:176808"/>
        <dbReference type="ChEBI" id="CHEBI:176810"/>
    </reaction>
    <physiologicalReaction direction="left-to-right" evidence="15">
        <dbReference type="Rhea" id="RHEA:68033"/>
    </physiologicalReaction>
</comment>
<comment type="catalytic activity">
    <reaction evidence="16">
        <text>(3R)-1,4-thiomorpholine-3-carboxylate + NADP(+) = 3,4-dehydrothiomorpholine-3-carboxylate + NADPH + 2 H(+)</text>
        <dbReference type="Rhea" id="RHEA:12500"/>
        <dbReference type="ChEBI" id="CHEBI:15378"/>
        <dbReference type="ChEBI" id="CHEBI:57783"/>
        <dbReference type="ChEBI" id="CHEBI:58349"/>
        <dbReference type="ChEBI" id="CHEBI:58517"/>
        <dbReference type="ChEBI" id="CHEBI:176873"/>
        <dbReference type="EC" id="1.5.1.25"/>
    </reaction>
    <physiologicalReaction direction="right-to-left" evidence="16">
        <dbReference type="Rhea" id="RHEA:12502"/>
    </physiologicalReaction>
</comment>
<comment type="catalytic activity">
    <reaction evidence="12">
        <text>(3R)-1,4-thiomorpholine-3-carboxylate + NAD(+) = 3,4-dehydrothiomorpholine-3-carboxylate + NADH + 2 H(+)</text>
        <dbReference type="Rhea" id="RHEA:12504"/>
        <dbReference type="ChEBI" id="CHEBI:15378"/>
        <dbReference type="ChEBI" id="CHEBI:57540"/>
        <dbReference type="ChEBI" id="CHEBI:57945"/>
        <dbReference type="ChEBI" id="CHEBI:58517"/>
        <dbReference type="ChEBI" id="CHEBI:176873"/>
        <dbReference type="EC" id="1.5.1.25"/>
    </reaction>
    <physiologicalReaction direction="right-to-left" evidence="12">
        <dbReference type="Rhea" id="RHEA:12506"/>
    </physiologicalReaction>
</comment>
<evidence type="ECO:0000256" key="11">
    <source>
        <dbReference type="ARBA" id="ARBA00093203"/>
    </source>
</evidence>
<comment type="catalytic activity">
    <reaction evidence="14">
        <text>(R)-lanthionine ketimine + NADPH + 2 H(+) = (3R,5R)-1,4-thiomorpholine-3,5-dicarboxylate + NADP(+)</text>
        <dbReference type="Rhea" id="RHEA:68040"/>
        <dbReference type="ChEBI" id="CHEBI:15378"/>
        <dbReference type="ChEBI" id="CHEBI:57783"/>
        <dbReference type="ChEBI" id="CHEBI:58349"/>
        <dbReference type="ChEBI" id="CHEBI:176891"/>
        <dbReference type="ChEBI" id="CHEBI:176892"/>
    </reaction>
    <physiologicalReaction direction="left-to-right" evidence="14">
        <dbReference type="Rhea" id="RHEA:68041"/>
    </physiologicalReaction>
</comment>
<dbReference type="AlphaFoldDB" id="A0A7R9PAV0"/>
<dbReference type="GO" id="GO:0005737">
    <property type="term" value="C:cytoplasm"/>
    <property type="evidence" value="ECO:0007669"/>
    <property type="project" value="TreeGrafter"/>
</dbReference>
<dbReference type="Pfam" id="PF05485">
    <property type="entry name" value="THAP"/>
    <property type="match status" value="1"/>
</dbReference>
<dbReference type="Pfam" id="PF02423">
    <property type="entry name" value="OCD_Mu_crystall"/>
    <property type="match status" value="1"/>
</dbReference>
<comment type="catalytic activity">
    <reaction evidence="9">
        <text>L-pipecolate + NAD(+) = Delta(1)-piperideine-2-carboxylate + NADH + H(+)</text>
        <dbReference type="Rhea" id="RHEA:30807"/>
        <dbReference type="ChEBI" id="CHEBI:15378"/>
        <dbReference type="ChEBI" id="CHEBI:57540"/>
        <dbReference type="ChEBI" id="CHEBI:57945"/>
        <dbReference type="ChEBI" id="CHEBI:61185"/>
        <dbReference type="ChEBI" id="CHEBI:77631"/>
        <dbReference type="EC" id="1.5.1.1"/>
    </reaction>
    <physiologicalReaction direction="right-to-left" evidence="9">
        <dbReference type="Rhea" id="RHEA:30809"/>
    </physiologicalReaction>
</comment>
<evidence type="ECO:0000256" key="15">
    <source>
        <dbReference type="ARBA" id="ARBA00093250"/>
    </source>
</evidence>
<sequence>MNCCSVEGCFTSTTNSNLKLFRFPKDMASCRKLLSNSVNKDQSTEPPSDDTDDDSPQEINISSPEKADALACLNRSLIAINESPIKKHRLLEKIYPAEKLKRSKVLTKLYSFSASSREAETTTRCDDELDFTEIVGFVTCLYGDFWWLACVLDSFEDKQEFKVSFLHPHGPAPSNFTYPTVPDILRVHRSSILTTVDPLTATGRVYTLTKAETENATRKLFAVKQINKLWVEFSRNPRLMDGRNQPVNAYMCSKHFESNQFRRDDRQSLGYKAVPTISVGSPLVPVSEPPEPPDCPNDPLTSHNFPHLEPPVFLDEDTVRDLLTWDTLVPIIEGAMRAASDKKTISVVQPPRTIMPVPTTDGFLMTMPGFSGGDNALACKVVTAFPKNSDKGLATINATILLFDPTTGRLAMIMEANEVTAWRTAAASVVATKHLSSDTNILAILGSGIQAKSHALAMDNSFNFTQIRVWSRNLSSAQSMCEFLKEYGTEVVVFKSGEECVKDADVIVTATYATSPILRLAWVKPGVHINAIGAGVNHHSELDEHLYRHSVIYTDTMASAKVELQGLAEFGVKIEGEIGDIVAGHITPNRRDITVFHSLGMAVEDAVTAKLVYDKYRVNQQSEDSPKAQT</sequence>
<dbReference type="Gene3D" id="3.40.50.720">
    <property type="entry name" value="NAD(P)-binding Rossmann-like Domain"/>
    <property type="match status" value="1"/>
</dbReference>
<keyword evidence="7" id="KW-0238">DNA-binding</keyword>
<dbReference type="EC" id="1.5.1.25" evidence="2"/>
<feature type="region of interest" description="Disordered" evidence="22">
    <location>
        <begin position="36"/>
        <end position="60"/>
    </location>
</feature>
<evidence type="ECO:0000256" key="10">
    <source>
        <dbReference type="ARBA" id="ARBA00093197"/>
    </source>
</evidence>
<comment type="catalytic activity">
    <reaction evidence="11">
        <text>L-proline + NADP(+) = 1-pyrroline-2-carboxylate + NADPH + H(+)</text>
        <dbReference type="Rhea" id="RHEA:20317"/>
        <dbReference type="ChEBI" id="CHEBI:15378"/>
        <dbReference type="ChEBI" id="CHEBI:39785"/>
        <dbReference type="ChEBI" id="CHEBI:57783"/>
        <dbReference type="ChEBI" id="CHEBI:58349"/>
        <dbReference type="ChEBI" id="CHEBI:60039"/>
        <dbReference type="EC" id="1.5.1.1"/>
    </reaction>
    <physiologicalReaction direction="right-to-left" evidence="11">
        <dbReference type="Rhea" id="RHEA:20319"/>
    </physiologicalReaction>
</comment>
<evidence type="ECO:0000256" key="12">
    <source>
        <dbReference type="ARBA" id="ARBA00093226"/>
    </source>
</evidence>
<evidence type="ECO:0000256" key="14">
    <source>
        <dbReference type="ARBA" id="ARBA00093248"/>
    </source>
</evidence>